<dbReference type="InterPro" id="IPR029504">
    <property type="entry name" value="Microcephalin_mammal"/>
</dbReference>
<evidence type="ECO:0000256" key="8">
    <source>
        <dbReference type="ARBA" id="ARBA00026061"/>
    </source>
</evidence>
<evidence type="ECO:0000256" key="2">
    <source>
        <dbReference type="ARBA" id="ARBA00017027"/>
    </source>
</evidence>
<dbReference type="SUPFAM" id="SSF52113">
    <property type="entry name" value="BRCT domain"/>
    <property type="match status" value="3"/>
</dbReference>
<dbReference type="GO" id="GO:0050727">
    <property type="term" value="P:regulation of inflammatory response"/>
    <property type="evidence" value="ECO:0007669"/>
    <property type="project" value="Ensembl"/>
</dbReference>
<sequence length="857" mass="94137">MEASGGVGGAFLKDVVAYVEVWSSKGTENYSRTFAKQLEDMGATVSKTLNKQVTHVIFKDGYQSTWDKAQKTGAKLVSVLWVEKCRMAGALVDESLFPAVNTDEHLPNLSRKKHKCMQPKDFILKTPENDKRLQKKFEKMAEELQRQKAALDDDVPVLLFESPRSLVYSSPVNVMKRRLQDMKEKRENLSPTSSQMLEQSQQNPCVSLFETSLNISHQPLSSDESFASGSHSSFGDSCGDQERKLGRSANEMTRVTCPSSPVSRASSFYGSASPNHLRQPHPQKAPDSPSKESINCQEDATGVVADSERKQAAGVSQGVPDEKLCLSPTMSIIEEHQVRLGPKNSSAKRKRAADLGSSPKGKLKKRYKRKSALAIQLFKSDQSPPSTIRLIPGTPDIEASSYEDYFSPDNLKERNSERLPPEAQQLASPSLFHCRGLSKWERRNMLEMCDFTCIGEKHRSISNISDLISKSASSLEKPVKEEVNTASTCLLLVETSANDSPGHCSQPGPQLRDDTGPEGSSHPDTLSSSAHHITPLKGNSTETRDPGDGKGSPKEGSTPPASASPEDEVHICNLSLEEDCHVEKSVEEKENIATGYSESVKNGPGRPDPSDSSCAGLVRPQQKPKKSEKEEKAGGFASVRSGVSPQGSVLQYITGVDSQFKSCSFLQPTRTLVMTSMPSEKQTLIIQVVSTLKGFSFATEVCETTTHVLVGKSARTLNVLMGIARGCWILSYEWVLLSLELGHWISEEPFELSETFPAAPICRLERHLSTQQYQGTLFANQPKMFIAPASSPPRAKLCELVLLCGGQVSPAPQLASLIIGPYKGKKKARIQYLSEKWVLDSITQHKICDFNNYQLLQ</sequence>
<dbReference type="GO" id="GO:0071539">
    <property type="term" value="P:protein localization to centrosome"/>
    <property type="evidence" value="ECO:0007669"/>
    <property type="project" value="Ensembl"/>
</dbReference>
<feature type="compositionally biased region" description="Basic and acidic residues" evidence="9">
    <location>
        <begin position="542"/>
        <end position="553"/>
    </location>
</feature>
<dbReference type="Gene3D" id="3.40.50.10190">
    <property type="entry name" value="BRCT domain"/>
    <property type="match status" value="3"/>
</dbReference>
<dbReference type="GO" id="GO:0021987">
    <property type="term" value="P:cerebral cortex development"/>
    <property type="evidence" value="ECO:0007669"/>
    <property type="project" value="Ensembl"/>
</dbReference>
<dbReference type="GO" id="GO:0060348">
    <property type="term" value="P:bone development"/>
    <property type="evidence" value="ECO:0007669"/>
    <property type="project" value="Ensembl"/>
</dbReference>
<dbReference type="GO" id="GO:0097150">
    <property type="term" value="P:neuronal stem cell population maintenance"/>
    <property type="evidence" value="ECO:0007669"/>
    <property type="project" value="Ensembl"/>
</dbReference>
<dbReference type="InterPro" id="IPR022047">
    <property type="entry name" value="Microcephalin-like"/>
</dbReference>
<evidence type="ECO:0000256" key="3">
    <source>
        <dbReference type="ARBA" id="ARBA00022490"/>
    </source>
</evidence>
<evidence type="ECO:0000259" key="10">
    <source>
        <dbReference type="PROSITE" id="PS50172"/>
    </source>
</evidence>
<dbReference type="CDD" id="cd17716">
    <property type="entry name" value="BRCT_microcephalin_rpt1"/>
    <property type="match status" value="1"/>
</dbReference>
<dbReference type="PANTHER" id="PTHR14625:SF3">
    <property type="entry name" value="MICROCEPHALIN"/>
    <property type="match status" value="1"/>
</dbReference>
<dbReference type="GO" id="GO:0060623">
    <property type="term" value="P:regulation of chromosome condensation"/>
    <property type="evidence" value="ECO:0007669"/>
    <property type="project" value="Ensembl"/>
</dbReference>
<feature type="domain" description="BRCT" evidence="10">
    <location>
        <begin position="36"/>
        <end position="99"/>
    </location>
</feature>
<dbReference type="Proteomes" id="UP000694415">
    <property type="component" value="Unplaced"/>
</dbReference>
<dbReference type="Pfam" id="PF00533">
    <property type="entry name" value="BRCT"/>
    <property type="match status" value="1"/>
</dbReference>
<dbReference type="GO" id="GO:0046605">
    <property type="term" value="P:regulation of centrosome cycle"/>
    <property type="evidence" value="ECO:0007669"/>
    <property type="project" value="Ensembl"/>
</dbReference>
<feature type="region of interest" description="Disordered" evidence="9">
    <location>
        <begin position="594"/>
        <end position="640"/>
    </location>
</feature>
<dbReference type="FunFam" id="3.40.50.10190:FF:000047">
    <property type="entry name" value="Microcephalin"/>
    <property type="match status" value="1"/>
</dbReference>
<dbReference type="Ensembl" id="ENSMSIT00000044830.1">
    <property type="protein sequence ID" value="ENSMSIP00000035585.1"/>
    <property type="gene ID" value="ENSMSIG00000029615.1"/>
</dbReference>
<name>A0A8C6IGQ7_MUSSI</name>
<evidence type="ECO:0000256" key="4">
    <source>
        <dbReference type="ARBA" id="ARBA00022553"/>
    </source>
</evidence>
<comment type="subunit">
    <text evidence="8">Interacts with CDC27 and maybe other components of the APC/C complex. Interacts with histone variant H2AX under DNA damage conditions.</text>
</comment>
<feature type="compositionally biased region" description="Polar residues" evidence="9">
    <location>
        <begin position="189"/>
        <end position="203"/>
    </location>
</feature>
<keyword evidence="6" id="KW-0206">Cytoskeleton</keyword>
<evidence type="ECO:0000256" key="9">
    <source>
        <dbReference type="SAM" id="MobiDB-lite"/>
    </source>
</evidence>
<dbReference type="PANTHER" id="PTHR14625">
    <property type="entry name" value="MICROCEPHALIN"/>
    <property type="match status" value="1"/>
</dbReference>
<feature type="compositionally biased region" description="Polar residues" evidence="9">
    <location>
        <begin position="522"/>
        <end position="541"/>
    </location>
</feature>
<dbReference type="GO" id="GO:0000132">
    <property type="term" value="P:establishment of mitotic spindle orientation"/>
    <property type="evidence" value="ECO:0007669"/>
    <property type="project" value="Ensembl"/>
</dbReference>
<dbReference type="SMART" id="SM00292">
    <property type="entry name" value="BRCT"/>
    <property type="match status" value="3"/>
</dbReference>
<dbReference type="CDD" id="cd17736">
    <property type="entry name" value="BRCT_microcephalin_rpt2"/>
    <property type="match status" value="1"/>
</dbReference>
<feature type="domain" description="BRCT" evidence="10">
    <location>
        <begin position="773"/>
        <end position="855"/>
    </location>
</feature>
<keyword evidence="4" id="KW-0597">Phosphoprotein</keyword>
<dbReference type="Pfam" id="PF12738">
    <property type="entry name" value="PTCB-BRCT"/>
    <property type="match status" value="1"/>
</dbReference>
<comment type="function">
    <text evidence="7">Implicated in chromosome condensation and DNA damage induced cellular responses. May play a role in neurogenesis and regulation of the size of the cerebral cortex.</text>
</comment>
<dbReference type="FunFam" id="3.40.50.10190:FF:000055">
    <property type="entry name" value="Microcephalin"/>
    <property type="match status" value="1"/>
</dbReference>
<dbReference type="GO" id="GO:0000122">
    <property type="term" value="P:negative regulation of transcription by RNA polymerase II"/>
    <property type="evidence" value="ECO:0007669"/>
    <property type="project" value="Ensembl"/>
</dbReference>
<dbReference type="Pfam" id="PF16589">
    <property type="entry name" value="BRCT_2"/>
    <property type="match status" value="1"/>
</dbReference>
<protein>
    <recommendedName>
        <fullName evidence="2">Microcephalin</fullName>
    </recommendedName>
</protein>
<reference evidence="11" key="1">
    <citation type="submission" date="2025-08" db="UniProtKB">
        <authorList>
            <consortium name="Ensembl"/>
        </authorList>
    </citation>
    <scope>IDENTIFICATION</scope>
</reference>
<accession>A0A8C6IGQ7</accession>
<dbReference type="AlphaFoldDB" id="A0A8C6IGQ7"/>
<keyword evidence="12" id="KW-1185">Reference proteome</keyword>
<dbReference type="GeneTree" id="ENSGT00390000018842"/>
<dbReference type="CDD" id="cd17751">
    <property type="entry name" value="BRCT_microcephalin_rpt3"/>
    <property type="match status" value="1"/>
</dbReference>
<evidence type="ECO:0000256" key="6">
    <source>
        <dbReference type="ARBA" id="ARBA00023212"/>
    </source>
</evidence>
<evidence type="ECO:0000256" key="5">
    <source>
        <dbReference type="ARBA" id="ARBA00022737"/>
    </source>
</evidence>
<dbReference type="GO" id="GO:0005813">
    <property type="term" value="C:centrosome"/>
    <property type="evidence" value="ECO:0007669"/>
    <property type="project" value="UniProtKB-SubCell"/>
</dbReference>
<dbReference type="InterPro" id="IPR036420">
    <property type="entry name" value="BRCT_dom_sf"/>
</dbReference>
<feature type="region of interest" description="Disordered" evidence="9">
    <location>
        <begin position="219"/>
        <end position="302"/>
    </location>
</feature>
<dbReference type="Pfam" id="PF12258">
    <property type="entry name" value="Microcephalin"/>
    <property type="match status" value="1"/>
</dbReference>
<feature type="compositionally biased region" description="Polar residues" evidence="9">
    <location>
        <begin position="250"/>
        <end position="276"/>
    </location>
</feature>
<feature type="compositionally biased region" description="Polar residues" evidence="9">
    <location>
        <begin position="219"/>
        <end position="235"/>
    </location>
</feature>
<feature type="region of interest" description="Disordered" evidence="9">
    <location>
        <begin position="335"/>
        <end position="368"/>
    </location>
</feature>
<keyword evidence="5" id="KW-0677">Repeat</keyword>
<dbReference type="PROSITE" id="PS50172">
    <property type="entry name" value="BRCT"/>
    <property type="match status" value="3"/>
</dbReference>
<feature type="region of interest" description="Disordered" evidence="9">
    <location>
        <begin position="497"/>
        <end position="567"/>
    </location>
</feature>
<dbReference type="InterPro" id="IPR001357">
    <property type="entry name" value="BRCT_dom"/>
</dbReference>
<dbReference type="GO" id="GO:0042802">
    <property type="term" value="F:identical protein binding"/>
    <property type="evidence" value="ECO:0007669"/>
    <property type="project" value="Ensembl"/>
</dbReference>
<feature type="domain" description="BRCT" evidence="10">
    <location>
        <begin position="694"/>
        <end position="752"/>
    </location>
</feature>
<keyword evidence="3" id="KW-0963">Cytoplasm</keyword>
<proteinExistence type="predicted"/>
<comment type="subcellular location">
    <subcellularLocation>
        <location evidence="1">Cytoplasm</location>
        <location evidence="1">Cytoskeleton</location>
        <location evidence="1">Microtubule organizing center</location>
        <location evidence="1">Centrosome</location>
    </subcellularLocation>
</comment>
<evidence type="ECO:0000313" key="11">
    <source>
        <dbReference type="Ensembl" id="ENSMSIP00000035585.1"/>
    </source>
</evidence>
<evidence type="ECO:0000256" key="1">
    <source>
        <dbReference type="ARBA" id="ARBA00004300"/>
    </source>
</evidence>
<feature type="region of interest" description="Disordered" evidence="9">
    <location>
        <begin position="182"/>
        <end position="203"/>
    </location>
</feature>
<evidence type="ECO:0000256" key="7">
    <source>
        <dbReference type="ARBA" id="ARBA00025455"/>
    </source>
</evidence>
<organism evidence="11 12">
    <name type="scientific">Mus spicilegus</name>
    <name type="common">Mound-building mouse</name>
    <dbReference type="NCBI Taxonomy" id="10103"/>
    <lineage>
        <taxon>Eukaryota</taxon>
        <taxon>Metazoa</taxon>
        <taxon>Chordata</taxon>
        <taxon>Craniata</taxon>
        <taxon>Vertebrata</taxon>
        <taxon>Euteleostomi</taxon>
        <taxon>Mammalia</taxon>
        <taxon>Eutheria</taxon>
        <taxon>Euarchontoglires</taxon>
        <taxon>Glires</taxon>
        <taxon>Rodentia</taxon>
        <taxon>Myomorpha</taxon>
        <taxon>Muroidea</taxon>
        <taxon>Muridae</taxon>
        <taxon>Murinae</taxon>
        <taxon>Mus</taxon>
        <taxon>Mus</taxon>
    </lineage>
</organism>
<evidence type="ECO:0000313" key="12">
    <source>
        <dbReference type="Proteomes" id="UP000694415"/>
    </source>
</evidence>
<reference evidence="11" key="2">
    <citation type="submission" date="2025-09" db="UniProtKB">
        <authorList>
            <consortium name="Ensembl"/>
        </authorList>
    </citation>
    <scope>IDENTIFICATION</scope>
</reference>